<sequence length="63" mass="7469">MQSQRLDLFRHLFPSYEIFPSQYFMYIRLLMCVPHTNIDLHTTKCKSSTNQDLQIPHATILGQ</sequence>
<proteinExistence type="predicted"/>
<dbReference type="AlphaFoldDB" id="A0A2P2NZ73"/>
<organism evidence="1">
    <name type="scientific">Rhizophora mucronata</name>
    <name type="common">Asiatic mangrove</name>
    <dbReference type="NCBI Taxonomy" id="61149"/>
    <lineage>
        <taxon>Eukaryota</taxon>
        <taxon>Viridiplantae</taxon>
        <taxon>Streptophyta</taxon>
        <taxon>Embryophyta</taxon>
        <taxon>Tracheophyta</taxon>
        <taxon>Spermatophyta</taxon>
        <taxon>Magnoliopsida</taxon>
        <taxon>eudicotyledons</taxon>
        <taxon>Gunneridae</taxon>
        <taxon>Pentapetalae</taxon>
        <taxon>rosids</taxon>
        <taxon>fabids</taxon>
        <taxon>Malpighiales</taxon>
        <taxon>Rhizophoraceae</taxon>
        <taxon>Rhizophora</taxon>
    </lineage>
</organism>
<dbReference type="EMBL" id="GGEC01067301">
    <property type="protein sequence ID" value="MBX47785.1"/>
    <property type="molecule type" value="Transcribed_RNA"/>
</dbReference>
<accession>A0A2P2NZ73</accession>
<reference evidence="1" key="1">
    <citation type="submission" date="2018-02" db="EMBL/GenBank/DDBJ databases">
        <title>Rhizophora mucronata_Transcriptome.</title>
        <authorList>
            <person name="Meera S.P."/>
            <person name="Sreeshan A."/>
            <person name="Augustine A."/>
        </authorList>
    </citation>
    <scope>NUCLEOTIDE SEQUENCE</scope>
    <source>
        <tissue evidence="1">Leaf</tissue>
    </source>
</reference>
<evidence type="ECO:0000313" key="1">
    <source>
        <dbReference type="EMBL" id="MBX47785.1"/>
    </source>
</evidence>
<name>A0A2P2NZ73_RHIMU</name>
<protein>
    <submittedName>
        <fullName evidence="1">Uncharacterized protein</fullName>
    </submittedName>
</protein>